<dbReference type="EMBL" id="CP060414">
    <property type="protein sequence ID" value="QNT59396.1"/>
    <property type="molecule type" value="Genomic_DNA"/>
</dbReference>
<protein>
    <submittedName>
        <fullName evidence="1">Uncharacterized protein</fullName>
    </submittedName>
</protein>
<accession>A0A7H1MCN1</accession>
<keyword evidence="2" id="KW-1185">Reference proteome</keyword>
<dbReference type="Proteomes" id="UP000516412">
    <property type="component" value="Chromosome"/>
</dbReference>
<evidence type="ECO:0000313" key="1">
    <source>
        <dbReference type="EMBL" id="QNT59396.1"/>
    </source>
</evidence>
<evidence type="ECO:0000313" key="2">
    <source>
        <dbReference type="Proteomes" id="UP000516412"/>
    </source>
</evidence>
<dbReference type="AlphaFoldDB" id="A0A7H1MCN1"/>
<gene>
    <name evidence="1" type="ORF">H7A79_2627</name>
</gene>
<proteinExistence type="predicted"/>
<dbReference type="RefSeq" id="WP_214646387.1">
    <property type="nucleotide sequence ID" value="NZ_CP060414.2"/>
</dbReference>
<organism evidence="1 2">
    <name type="scientific">Neisseria musculi</name>
    <dbReference type="NCBI Taxonomy" id="1815583"/>
    <lineage>
        <taxon>Bacteria</taxon>
        <taxon>Pseudomonadati</taxon>
        <taxon>Pseudomonadota</taxon>
        <taxon>Betaproteobacteria</taxon>
        <taxon>Neisseriales</taxon>
        <taxon>Neisseriaceae</taxon>
        <taxon>Neisseria</taxon>
    </lineage>
</organism>
<reference evidence="1" key="1">
    <citation type="submission" date="2024-06" db="EMBL/GenBank/DDBJ databases">
        <title>Complete Genome Sequence of mouse commensal type strain Neisseria musculi.</title>
        <authorList>
            <person name="Thapa E."/>
            <person name="Aluvathingal J."/>
            <person name="Nadendla S."/>
            <person name="Mehta A."/>
            <person name="Tettelin H."/>
            <person name="Weyand N.J."/>
        </authorList>
    </citation>
    <scope>NUCLEOTIDE SEQUENCE</scope>
    <source>
        <strain evidence="1">NW831</strain>
    </source>
</reference>
<dbReference type="KEGG" id="nmus:H7A79_2627"/>
<name>A0A7H1MCN1_9NEIS</name>
<sequence length="106" mass="12168">MVALNLSEDNEFIEALQKLSLSFGIGIIKLDAQNISQSKILSPAKFKTQMDYSVVSELAGKNNIFSKFLKTTVEFDPENQSRYLNEFDKILEDDDFEQYLKAKKIH</sequence>